<comment type="caution">
    <text evidence="8">The sequence shown here is derived from an EMBL/GenBank/DDBJ whole genome shotgun (WGS) entry which is preliminary data.</text>
</comment>
<feature type="region of interest" description="Disordered" evidence="6">
    <location>
        <begin position="231"/>
        <end position="536"/>
    </location>
</feature>
<proteinExistence type="inferred from homology"/>
<dbReference type="GO" id="GO:0000124">
    <property type="term" value="C:SAGA complex"/>
    <property type="evidence" value="ECO:0007669"/>
    <property type="project" value="InterPro"/>
</dbReference>
<sequence length="676" mass="72399">MASSQPLVKPEQIDNLPFIEADKKQRYKQGLAQLWQQYEQNPPNSSQRQDAEGKIRSVSRKLMEEMAARNRQRTNSQQGIPQQPSGGQGPPPTHAQPQRPPTQSGMTGAAPQAGTPQQGGQQQGQSSSGQQHGGGSGGGGGNQIASWISRELASVTVHVPHNLAPANVPAYKQKWYATAAQELQKKERANEVGKALQPTVKECQANGTQAPPDVMQKWEAAKRMVQEVDAKWARMKADNENKGRMNQQAMQQGANGADMQHPGSMPGQQQGGVKQEPPHSPPQGQGNFQQPSKPANQPAPSALPPGMNQQQQPQAQSTPVPQPPHSHTPQSAGQPHPPQNFPQQPPQQQYSQQPQRPQLNQHISSAQIQQQQPQQTPPGQSVQNRPASAGPQQPAQRPQALSQQAAVAQAAQAYQHQQQLHQQQGPQTQQIPNQQAPPSAGQPGQQHPGQTPNGPGPGPHFGAPGSANHATPTSAGASGFGAGAPGHQPASIQATTTPNNKFPIPKQLQLDPRINQPVQGPPSRPTLAGAGMTAQPGIQRPAAYTLEGEGDRVLSKRKLDELVRQVTGGGSSSSDTDTDAAFLDPLVEENVLSLADDFVDNVITAACRLAKLRPNQMLELRDVQMVLERNWGIRVPGYTLEEVRQVKRFQPTLEWQKKMGAVGTAKTLGGVGKGDS</sequence>
<accession>A0A4U0TJN8</accession>
<keyword evidence="3" id="KW-0805">Transcription regulation</keyword>
<dbReference type="InterPro" id="IPR037794">
    <property type="entry name" value="TAF12"/>
</dbReference>
<organism evidence="8 9">
    <name type="scientific">Salinomyces thailandicus</name>
    <dbReference type="NCBI Taxonomy" id="706561"/>
    <lineage>
        <taxon>Eukaryota</taxon>
        <taxon>Fungi</taxon>
        <taxon>Dikarya</taxon>
        <taxon>Ascomycota</taxon>
        <taxon>Pezizomycotina</taxon>
        <taxon>Dothideomycetes</taxon>
        <taxon>Dothideomycetidae</taxon>
        <taxon>Mycosphaerellales</taxon>
        <taxon>Teratosphaeriaceae</taxon>
        <taxon>Salinomyces</taxon>
    </lineage>
</organism>
<comment type="similarity">
    <text evidence="2">Belongs to the TAF12 family.</text>
</comment>
<evidence type="ECO:0000256" key="2">
    <source>
        <dbReference type="ARBA" id="ARBA00007530"/>
    </source>
</evidence>
<dbReference type="GO" id="GO:0003677">
    <property type="term" value="F:DNA binding"/>
    <property type="evidence" value="ECO:0007669"/>
    <property type="project" value="TreeGrafter"/>
</dbReference>
<dbReference type="GO" id="GO:0017025">
    <property type="term" value="F:TBP-class protein binding"/>
    <property type="evidence" value="ECO:0007669"/>
    <property type="project" value="TreeGrafter"/>
</dbReference>
<gene>
    <name evidence="8" type="ORF">B0A50_08539</name>
</gene>
<protein>
    <recommendedName>
        <fullName evidence="7">Transcription initiation factor TFIID subunit 12 domain-containing protein</fullName>
    </recommendedName>
</protein>
<feature type="compositionally biased region" description="Low complexity" evidence="6">
    <location>
        <begin position="304"/>
        <end position="319"/>
    </location>
</feature>
<dbReference type="GO" id="GO:0046982">
    <property type="term" value="F:protein heterodimerization activity"/>
    <property type="evidence" value="ECO:0007669"/>
    <property type="project" value="InterPro"/>
</dbReference>
<feature type="compositionally biased region" description="Polar residues" evidence="6">
    <location>
        <begin position="282"/>
        <end position="299"/>
    </location>
</feature>
<feature type="compositionally biased region" description="Low complexity" evidence="6">
    <location>
        <begin position="245"/>
        <end position="260"/>
    </location>
</feature>
<keyword evidence="9" id="KW-1185">Reference proteome</keyword>
<feature type="compositionally biased region" description="Polar residues" evidence="6">
    <location>
        <begin position="490"/>
        <end position="500"/>
    </location>
</feature>
<dbReference type="GO" id="GO:0005669">
    <property type="term" value="C:transcription factor TFIID complex"/>
    <property type="evidence" value="ECO:0007669"/>
    <property type="project" value="InterPro"/>
</dbReference>
<evidence type="ECO:0000259" key="7">
    <source>
        <dbReference type="Pfam" id="PF03847"/>
    </source>
</evidence>
<dbReference type="Proteomes" id="UP000308549">
    <property type="component" value="Unassembled WGS sequence"/>
</dbReference>
<feature type="compositionally biased region" description="Basic and acidic residues" evidence="6">
    <location>
        <begin position="49"/>
        <end position="68"/>
    </location>
</feature>
<evidence type="ECO:0000256" key="1">
    <source>
        <dbReference type="ARBA" id="ARBA00004123"/>
    </source>
</evidence>
<dbReference type="Gene3D" id="1.10.20.10">
    <property type="entry name" value="Histone, subunit A"/>
    <property type="match status" value="1"/>
</dbReference>
<dbReference type="InterPro" id="IPR009072">
    <property type="entry name" value="Histone-fold"/>
</dbReference>
<dbReference type="PANTHER" id="PTHR12264">
    <property type="entry name" value="TRANSCRIPTION INITIATION FACTOR TFIID SUBUNIT 12"/>
    <property type="match status" value="1"/>
</dbReference>
<dbReference type="SUPFAM" id="SSF47113">
    <property type="entry name" value="Histone-fold"/>
    <property type="match status" value="1"/>
</dbReference>
<feature type="compositionally biased region" description="Basic and acidic residues" evidence="6">
    <location>
        <begin position="231"/>
        <end position="243"/>
    </location>
</feature>
<dbReference type="EMBL" id="NAJL01000088">
    <property type="protein sequence ID" value="TKA22024.1"/>
    <property type="molecule type" value="Genomic_DNA"/>
</dbReference>
<keyword evidence="4" id="KW-0804">Transcription</keyword>
<evidence type="ECO:0000313" key="9">
    <source>
        <dbReference type="Proteomes" id="UP000308549"/>
    </source>
</evidence>
<feature type="compositionally biased region" description="Pro residues" evidence="6">
    <location>
        <begin position="335"/>
        <end position="345"/>
    </location>
</feature>
<evidence type="ECO:0000256" key="3">
    <source>
        <dbReference type="ARBA" id="ARBA00023015"/>
    </source>
</evidence>
<evidence type="ECO:0000313" key="8">
    <source>
        <dbReference type="EMBL" id="TKA22024.1"/>
    </source>
</evidence>
<feature type="compositionally biased region" description="Low complexity" evidence="6">
    <location>
        <begin position="118"/>
        <end position="130"/>
    </location>
</feature>
<feature type="compositionally biased region" description="Gly residues" evidence="6">
    <location>
        <begin position="131"/>
        <end position="142"/>
    </location>
</feature>
<dbReference type="Pfam" id="PF03847">
    <property type="entry name" value="TFIID_20kDa"/>
    <property type="match status" value="1"/>
</dbReference>
<feature type="compositionally biased region" description="Low complexity" evidence="6">
    <location>
        <begin position="76"/>
        <end position="85"/>
    </location>
</feature>
<name>A0A4U0TJN8_9PEZI</name>
<evidence type="ECO:0000256" key="6">
    <source>
        <dbReference type="SAM" id="MobiDB-lite"/>
    </source>
</evidence>
<dbReference type="CDD" id="cd07981">
    <property type="entry name" value="HFD_TAF12"/>
    <property type="match status" value="1"/>
</dbReference>
<dbReference type="GO" id="GO:0051123">
    <property type="term" value="P:RNA polymerase II preinitiation complex assembly"/>
    <property type="evidence" value="ECO:0007669"/>
    <property type="project" value="TreeGrafter"/>
</dbReference>
<feature type="compositionally biased region" description="Low complexity" evidence="6">
    <location>
        <begin position="460"/>
        <end position="477"/>
    </location>
</feature>
<feature type="domain" description="Transcription initiation factor TFIID subunit 12" evidence="7">
    <location>
        <begin position="555"/>
        <end position="632"/>
    </location>
</feature>
<dbReference type="OrthoDB" id="2193432at2759"/>
<feature type="compositionally biased region" description="Polar residues" evidence="6">
    <location>
        <begin position="35"/>
        <end position="48"/>
    </location>
</feature>
<comment type="subcellular location">
    <subcellularLocation>
        <location evidence="1">Nucleus</location>
    </subcellularLocation>
</comment>
<dbReference type="InterPro" id="IPR003228">
    <property type="entry name" value="TFIID_TAF12_dom"/>
</dbReference>
<feature type="compositionally biased region" description="Low complexity" evidence="6">
    <location>
        <begin position="346"/>
        <end position="453"/>
    </location>
</feature>
<dbReference type="PANTHER" id="PTHR12264:SF21">
    <property type="entry name" value="TRANSCRIPTION INITIATION FACTOR TFIID SUBUNIT 12"/>
    <property type="match status" value="1"/>
</dbReference>
<dbReference type="AlphaFoldDB" id="A0A4U0TJN8"/>
<evidence type="ECO:0000256" key="5">
    <source>
        <dbReference type="ARBA" id="ARBA00023242"/>
    </source>
</evidence>
<evidence type="ECO:0000256" key="4">
    <source>
        <dbReference type="ARBA" id="ARBA00023163"/>
    </source>
</evidence>
<feature type="compositionally biased region" description="Pro residues" evidence="6">
    <location>
        <begin position="89"/>
        <end position="100"/>
    </location>
</feature>
<reference evidence="8 9" key="1">
    <citation type="submission" date="2017-03" db="EMBL/GenBank/DDBJ databases">
        <title>Genomes of endolithic fungi from Antarctica.</title>
        <authorList>
            <person name="Coleine C."/>
            <person name="Masonjones S."/>
            <person name="Stajich J.E."/>
        </authorList>
    </citation>
    <scope>NUCLEOTIDE SEQUENCE [LARGE SCALE GENOMIC DNA]</scope>
    <source>
        <strain evidence="8 9">CCFEE 6315</strain>
    </source>
</reference>
<feature type="region of interest" description="Disordered" evidence="6">
    <location>
        <begin position="35"/>
        <end position="145"/>
    </location>
</feature>
<keyword evidence="5" id="KW-0539">Nucleus</keyword>